<evidence type="ECO:0000313" key="3">
    <source>
        <dbReference type="Proteomes" id="UP000267251"/>
    </source>
</evidence>
<dbReference type="Proteomes" id="UP000267251">
    <property type="component" value="Unassembled WGS sequence"/>
</dbReference>
<reference evidence="3" key="1">
    <citation type="journal article" date="2018" name="Nat. Microbiol.">
        <title>Leveraging single-cell genomics to expand the fungal tree of life.</title>
        <authorList>
            <person name="Ahrendt S.R."/>
            <person name="Quandt C.A."/>
            <person name="Ciobanu D."/>
            <person name="Clum A."/>
            <person name="Salamov A."/>
            <person name="Andreopoulos B."/>
            <person name="Cheng J.F."/>
            <person name="Woyke T."/>
            <person name="Pelin A."/>
            <person name="Henrissat B."/>
            <person name="Reynolds N.K."/>
            <person name="Benny G.L."/>
            <person name="Smith M.E."/>
            <person name="James T.Y."/>
            <person name="Grigoriev I.V."/>
        </authorList>
    </citation>
    <scope>NUCLEOTIDE SEQUENCE [LARGE SCALE GENOMIC DNA]</scope>
</reference>
<protein>
    <submittedName>
        <fullName evidence="2">Uncharacterized protein</fullName>
    </submittedName>
</protein>
<feature type="non-terminal residue" evidence="2">
    <location>
        <position position="88"/>
    </location>
</feature>
<dbReference type="InterPro" id="IPR029012">
    <property type="entry name" value="Helix_hairpin_bin_sf"/>
</dbReference>
<dbReference type="EMBL" id="KZ988191">
    <property type="protein sequence ID" value="RKP12826.1"/>
    <property type="molecule type" value="Genomic_DNA"/>
</dbReference>
<dbReference type="InterPro" id="IPR028945">
    <property type="entry name" value="Get1"/>
</dbReference>
<feature type="signal peptide" evidence="1">
    <location>
        <begin position="1"/>
        <end position="21"/>
    </location>
</feature>
<accession>A0A4P9Y1T5</accession>
<dbReference type="Pfam" id="PF04420">
    <property type="entry name" value="CHD5"/>
    <property type="match status" value="1"/>
</dbReference>
<keyword evidence="3" id="KW-1185">Reference proteome</keyword>
<gene>
    <name evidence="2" type="ORF">BJ684DRAFT_20649</name>
</gene>
<dbReference type="Gene3D" id="1.10.287.660">
    <property type="entry name" value="Helix hairpin bin"/>
    <property type="match status" value="1"/>
</dbReference>
<dbReference type="OrthoDB" id="69461at2759"/>
<dbReference type="GO" id="GO:0071816">
    <property type="term" value="P:tail-anchored membrane protein insertion into ER membrane"/>
    <property type="evidence" value="ECO:0007669"/>
    <property type="project" value="InterPro"/>
</dbReference>
<feature type="chain" id="PRO_5020365049" evidence="1">
    <location>
        <begin position="22"/>
        <end position="88"/>
    </location>
</feature>
<evidence type="ECO:0000313" key="2">
    <source>
        <dbReference type="EMBL" id="RKP12826.1"/>
    </source>
</evidence>
<keyword evidence="1" id="KW-0732">Signal</keyword>
<proteinExistence type="predicted"/>
<organism evidence="2 3">
    <name type="scientific">Piptocephalis cylindrospora</name>
    <dbReference type="NCBI Taxonomy" id="1907219"/>
    <lineage>
        <taxon>Eukaryota</taxon>
        <taxon>Fungi</taxon>
        <taxon>Fungi incertae sedis</taxon>
        <taxon>Zoopagomycota</taxon>
        <taxon>Zoopagomycotina</taxon>
        <taxon>Zoopagomycetes</taxon>
        <taxon>Zoopagales</taxon>
        <taxon>Piptocephalidaceae</taxon>
        <taxon>Piptocephalis</taxon>
    </lineage>
</organism>
<name>A0A4P9Y1T5_9FUNG</name>
<sequence>MWLALLILLLAILTSVIRVVGYTRVAEKLYQTYFSLVPNPIVLERQKYKRETLRLRGQLRATNAHDEFAKWAKIRRKLDASTNKYDQL</sequence>
<evidence type="ECO:0000256" key="1">
    <source>
        <dbReference type="SAM" id="SignalP"/>
    </source>
</evidence>
<dbReference type="AlphaFoldDB" id="A0A4P9Y1T5"/>